<evidence type="ECO:0000313" key="3">
    <source>
        <dbReference type="Proteomes" id="UP000094936"/>
    </source>
</evidence>
<dbReference type="EMBL" id="LYBM01000021">
    <property type="protein sequence ID" value="ODA32897.1"/>
    <property type="molecule type" value="Genomic_DNA"/>
</dbReference>
<gene>
    <name evidence="2" type="ORF">A8L45_12220</name>
</gene>
<evidence type="ECO:0000256" key="1">
    <source>
        <dbReference type="SAM" id="Phobius"/>
    </source>
</evidence>
<keyword evidence="1" id="KW-0472">Membrane</keyword>
<dbReference type="RefSeq" id="WP_068902644.1">
    <property type="nucleotide sequence ID" value="NZ_JBHUIF010000024.1"/>
</dbReference>
<protein>
    <submittedName>
        <fullName evidence="2">Uncharacterized protein</fullName>
    </submittedName>
</protein>
<proteinExistence type="predicted"/>
<organism evidence="2 3">
    <name type="scientific">Veronia pacifica</name>
    <dbReference type="NCBI Taxonomy" id="1080227"/>
    <lineage>
        <taxon>Bacteria</taxon>
        <taxon>Pseudomonadati</taxon>
        <taxon>Pseudomonadota</taxon>
        <taxon>Gammaproteobacteria</taxon>
        <taxon>Vibrionales</taxon>
        <taxon>Vibrionaceae</taxon>
        <taxon>Veronia</taxon>
    </lineage>
</organism>
<accession>A0A1C3EI45</accession>
<evidence type="ECO:0000313" key="2">
    <source>
        <dbReference type="EMBL" id="ODA32897.1"/>
    </source>
</evidence>
<comment type="caution">
    <text evidence="2">The sequence shown here is derived from an EMBL/GenBank/DDBJ whole genome shotgun (WGS) entry which is preliminary data.</text>
</comment>
<feature type="transmembrane region" description="Helical" evidence="1">
    <location>
        <begin position="45"/>
        <end position="65"/>
    </location>
</feature>
<name>A0A1C3EI45_9GAMM</name>
<feature type="transmembrane region" description="Helical" evidence="1">
    <location>
        <begin position="21"/>
        <end position="39"/>
    </location>
</feature>
<keyword evidence="3" id="KW-1185">Reference proteome</keyword>
<dbReference type="AlphaFoldDB" id="A0A1C3EI45"/>
<sequence length="103" mass="11668">MKYFYERKEQENTVEIEIKTGAFYLLIVLIAGWVGLSFVSDSSEIGATVLPLIAAFVVVRFIALWKVQKEVLVAMSKKTLVTRGSKFSFANPLTYIIDKTEKE</sequence>
<keyword evidence="1" id="KW-0812">Transmembrane</keyword>
<keyword evidence="1" id="KW-1133">Transmembrane helix</keyword>
<dbReference type="Proteomes" id="UP000094936">
    <property type="component" value="Unassembled WGS sequence"/>
</dbReference>
<reference evidence="2 3" key="1">
    <citation type="submission" date="2016-05" db="EMBL/GenBank/DDBJ databases">
        <title>Genomic Taxonomy of the Vibrionaceae.</title>
        <authorList>
            <person name="Gomez-Gil B."/>
            <person name="Enciso-Ibarra J."/>
        </authorList>
    </citation>
    <scope>NUCLEOTIDE SEQUENCE [LARGE SCALE GENOMIC DNA]</scope>
    <source>
        <strain evidence="2 3">CAIM 1920</strain>
    </source>
</reference>